<organism evidence="2 3">
    <name type="scientific">Molorchus minor</name>
    <dbReference type="NCBI Taxonomy" id="1323400"/>
    <lineage>
        <taxon>Eukaryota</taxon>
        <taxon>Metazoa</taxon>
        <taxon>Ecdysozoa</taxon>
        <taxon>Arthropoda</taxon>
        <taxon>Hexapoda</taxon>
        <taxon>Insecta</taxon>
        <taxon>Pterygota</taxon>
        <taxon>Neoptera</taxon>
        <taxon>Endopterygota</taxon>
        <taxon>Coleoptera</taxon>
        <taxon>Polyphaga</taxon>
        <taxon>Cucujiformia</taxon>
        <taxon>Chrysomeloidea</taxon>
        <taxon>Cerambycidae</taxon>
        <taxon>Lamiinae</taxon>
        <taxon>Monochamini</taxon>
        <taxon>Molorchus</taxon>
    </lineage>
</organism>
<dbReference type="PANTHER" id="PTHR34645:SF1">
    <property type="entry name" value="GENE 136-RELATED"/>
    <property type="match status" value="1"/>
</dbReference>
<accession>A0ABQ9JGP0</accession>
<feature type="coiled-coil region" evidence="1">
    <location>
        <begin position="170"/>
        <end position="213"/>
    </location>
</feature>
<name>A0ABQ9JGP0_9CUCU</name>
<sequence length="732" mass="85064">MAYTYFIDIQIALDKSEYIKQRAYFMKTLEIPKLSTAVDNLGKPLASVVFEECDEELGEYFGLTPPLRGAGDELWVSPSDLLIGKVVLKPPLTSKHIQALTHQGILDIGREIEIKHWNEMEMEKEQALAEQKNYLLDEFQDRLEQEIRAVELRECIACRKKLDLLTQEFEAALIEELLKLENRLREEFEEYSKNQEERLRQEWEQKLKLEVQKTVQRMTVEFLKEIERQEAIMANNLKLELQKRDIQKQYEIGVERVKCRESIRELKHNLECRNIANMMYILCMERRKCCEEIAEIENYYKDELDKLNNIIDQNNLEIKKLIKLNLRETCLLEILRQFQKFINFALKAAPTQAEFLLSVEKMMVFELADTILKTNFTHLMPCDKVLPWRHPQVTPPGSVQSGLFIEDHHDCFNEITPPRSEGYELDADDFLPAFSFNENLYVREDFRNMLSQGIEISKSNDLWSKDVEILMDVLKKSVSDIKMEEVIEEDAISFSGVGPENEKRNCFSNFVVPLSKKYSSSIYFSPDEMSRRSRVKRVSLDTSVDTKMSIKSKRSLYERKASCKPNPNVVHTIDFEKIGKVERKLTLIAAANSLELILKRGSVKPIHQYQVPDEDIFNEEESGSDVRMQPYIQSKESFTILKHTDTQQDDVTSTRYEIKEPIDGILRGSKTSKQSKESLSRAIKVSHVEIIGVQDGEKEPSVAFSVTPNVYETKVALVSENISQIYKKPENN</sequence>
<evidence type="ECO:0000256" key="1">
    <source>
        <dbReference type="SAM" id="Coils"/>
    </source>
</evidence>
<keyword evidence="1" id="KW-0175">Coiled coil</keyword>
<reference evidence="2" key="1">
    <citation type="journal article" date="2023" name="Insect Mol. Biol.">
        <title>Genome sequencing provides insights into the evolution of gene families encoding plant cell wall-degrading enzymes in longhorned beetles.</title>
        <authorList>
            <person name="Shin N.R."/>
            <person name="Okamura Y."/>
            <person name="Kirsch R."/>
            <person name="Pauchet Y."/>
        </authorList>
    </citation>
    <scope>NUCLEOTIDE SEQUENCE</scope>
    <source>
        <strain evidence="2">MMC_N1</strain>
    </source>
</reference>
<evidence type="ECO:0000313" key="3">
    <source>
        <dbReference type="Proteomes" id="UP001162164"/>
    </source>
</evidence>
<keyword evidence="3" id="KW-1185">Reference proteome</keyword>
<dbReference type="PANTHER" id="PTHR34645">
    <property type="entry name" value="SIMILAR TO HYPOTHETICAL PROTEIN"/>
    <property type="match status" value="1"/>
</dbReference>
<proteinExistence type="predicted"/>
<feature type="non-terminal residue" evidence="2">
    <location>
        <position position="732"/>
    </location>
</feature>
<evidence type="ECO:0000313" key="2">
    <source>
        <dbReference type="EMBL" id="KAJ8977084.1"/>
    </source>
</evidence>
<dbReference type="EMBL" id="JAPWTJ010000590">
    <property type="protein sequence ID" value="KAJ8977084.1"/>
    <property type="molecule type" value="Genomic_DNA"/>
</dbReference>
<dbReference type="Proteomes" id="UP001162164">
    <property type="component" value="Unassembled WGS sequence"/>
</dbReference>
<comment type="caution">
    <text evidence="2">The sequence shown here is derived from an EMBL/GenBank/DDBJ whole genome shotgun (WGS) entry which is preliminary data.</text>
</comment>
<dbReference type="InterPro" id="IPR038927">
    <property type="entry name" value="C6orf163"/>
</dbReference>
<gene>
    <name evidence="2" type="ORF">NQ317_008427</name>
</gene>
<protein>
    <submittedName>
        <fullName evidence="2">Uncharacterized protein</fullName>
    </submittedName>
</protein>